<evidence type="ECO:0000313" key="8">
    <source>
        <dbReference type="Proteomes" id="UP000593772"/>
    </source>
</evidence>
<dbReference type="PANTHER" id="PTHR11241">
    <property type="entry name" value="DEOXYURIDINE 5'-TRIPHOSPHATE NUCLEOTIDOHYDROLASE"/>
    <property type="match status" value="1"/>
</dbReference>
<evidence type="ECO:0000256" key="1">
    <source>
        <dbReference type="ARBA" id="ARBA00006581"/>
    </source>
</evidence>
<evidence type="ECO:0000256" key="5">
    <source>
        <dbReference type="SAM" id="MobiDB-lite"/>
    </source>
</evidence>
<name>A0A7M1RXF9_9CAUD</name>
<keyword evidence="3 7" id="KW-0378">Hydrolase</keyword>
<evidence type="ECO:0000259" key="6">
    <source>
        <dbReference type="Pfam" id="PF00692"/>
    </source>
</evidence>
<sequence length="190" mass="20994">MERVPVTVKLWKANINAIIPQYAKNGDAGMDLTAVSVTYDEKLDCFVYDTGICVAIPEGYVGLVYPRSSNRKTDAYMTNHVGVIDSGYRGNILVCFKNRTSQHIIDACNDLAYDVDSIADTINSNTECYFKGTTCPTVEDNEHDYPYNVGDRIAQIMIVPYPKVIFEEVDSKDDLGETERGDGGHGSTGK</sequence>
<comment type="similarity">
    <text evidence="1">Belongs to the dUTPase family.</text>
</comment>
<dbReference type="InterPro" id="IPR008181">
    <property type="entry name" value="dUTPase"/>
</dbReference>
<dbReference type="GO" id="GO:0004170">
    <property type="term" value="F:dUTP diphosphatase activity"/>
    <property type="evidence" value="ECO:0007669"/>
    <property type="project" value="UniProtKB-EC"/>
</dbReference>
<dbReference type="CDD" id="cd07557">
    <property type="entry name" value="trimeric_dUTPase"/>
    <property type="match status" value="1"/>
</dbReference>
<evidence type="ECO:0000313" key="7">
    <source>
        <dbReference type="EMBL" id="QOR59087.1"/>
    </source>
</evidence>
<dbReference type="InterPro" id="IPR029054">
    <property type="entry name" value="dUTPase-like"/>
</dbReference>
<feature type="domain" description="dUTPase-like" evidence="6">
    <location>
        <begin position="16"/>
        <end position="104"/>
    </location>
</feature>
<dbReference type="Pfam" id="PF00692">
    <property type="entry name" value="dUTPase"/>
    <property type="match status" value="2"/>
</dbReference>
<dbReference type="GO" id="GO:0046081">
    <property type="term" value="P:dUTP catabolic process"/>
    <property type="evidence" value="ECO:0007669"/>
    <property type="project" value="InterPro"/>
</dbReference>
<evidence type="ECO:0000256" key="2">
    <source>
        <dbReference type="ARBA" id="ARBA00012379"/>
    </source>
</evidence>
<feature type="domain" description="dUTPase-like" evidence="6">
    <location>
        <begin position="144"/>
        <end position="189"/>
    </location>
</feature>
<dbReference type="SUPFAM" id="SSF51283">
    <property type="entry name" value="dUTPase-like"/>
    <property type="match status" value="1"/>
</dbReference>
<dbReference type="GO" id="GO:0006226">
    <property type="term" value="P:dUMP biosynthetic process"/>
    <property type="evidence" value="ECO:0007669"/>
    <property type="project" value="InterPro"/>
</dbReference>
<keyword evidence="8" id="KW-1185">Reference proteome</keyword>
<dbReference type="PANTHER" id="PTHR11241:SF0">
    <property type="entry name" value="DEOXYURIDINE 5'-TRIPHOSPHATE NUCLEOTIDOHYDROLASE"/>
    <property type="match status" value="1"/>
</dbReference>
<accession>A0A7M1RXF9</accession>
<evidence type="ECO:0000256" key="3">
    <source>
        <dbReference type="ARBA" id="ARBA00022801"/>
    </source>
</evidence>
<organism evidence="7 8">
    <name type="scientific">uncultured phage cr110_1</name>
    <dbReference type="NCBI Taxonomy" id="2772070"/>
    <lineage>
        <taxon>Viruses</taxon>
        <taxon>Duplodnaviria</taxon>
        <taxon>Heunggongvirae</taxon>
        <taxon>Uroviricota</taxon>
        <taxon>Caudoviricetes</taxon>
        <taxon>Crassvirales</taxon>
        <taxon>Intestiviridae</taxon>
        <taxon>Crudevirinae</taxon>
        <taxon>Delmidovirus</taxon>
        <taxon>Delmidovirus intestinihominis</taxon>
    </lineage>
</organism>
<evidence type="ECO:0000256" key="4">
    <source>
        <dbReference type="ARBA" id="ARBA00023080"/>
    </source>
</evidence>
<dbReference type="Proteomes" id="UP000593772">
    <property type="component" value="Segment"/>
</dbReference>
<reference evidence="7 8" key="1">
    <citation type="submission" date="2020-07" db="EMBL/GenBank/DDBJ databases">
        <title>Taxonomic proposal: Crassvirales, a new order of highly abundant and diverse bacterial viruses.</title>
        <authorList>
            <person name="Shkoporov A.N."/>
            <person name="Stockdale S.R."/>
            <person name="Guerin E."/>
            <person name="Ross R.P."/>
            <person name="Hill C."/>
        </authorList>
    </citation>
    <scope>NUCLEOTIDE SEQUENCE [LARGE SCALE GENOMIC DNA]</scope>
</reference>
<dbReference type="InterPro" id="IPR033704">
    <property type="entry name" value="dUTPase_trimeric"/>
</dbReference>
<dbReference type="InterPro" id="IPR036157">
    <property type="entry name" value="dUTPase-like_sf"/>
</dbReference>
<feature type="region of interest" description="Disordered" evidence="5">
    <location>
        <begin position="170"/>
        <end position="190"/>
    </location>
</feature>
<dbReference type="EMBL" id="MT774386">
    <property type="protein sequence ID" value="QOR59087.1"/>
    <property type="molecule type" value="Genomic_DNA"/>
</dbReference>
<dbReference type="EC" id="3.6.1.23" evidence="2"/>
<dbReference type="GO" id="GO:0000287">
    <property type="term" value="F:magnesium ion binding"/>
    <property type="evidence" value="ECO:0007669"/>
    <property type="project" value="InterPro"/>
</dbReference>
<proteinExistence type="inferred from homology"/>
<feature type="compositionally biased region" description="Basic and acidic residues" evidence="5">
    <location>
        <begin position="172"/>
        <end position="183"/>
    </location>
</feature>
<protein>
    <recommendedName>
        <fullName evidence="2">dUTP diphosphatase</fullName>
        <ecNumber evidence="2">3.6.1.23</ecNumber>
    </recommendedName>
</protein>
<dbReference type="KEGG" id="vg:65129580"/>
<keyword evidence="4" id="KW-0546">Nucleotide metabolism</keyword>
<dbReference type="Gene3D" id="2.70.40.10">
    <property type="match status" value="1"/>
</dbReference>
<dbReference type="GeneID" id="65129580"/>
<dbReference type="RefSeq" id="YP_010111245.1">
    <property type="nucleotide sequence ID" value="NC_055879.1"/>
</dbReference>